<dbReference type="AlphaFoldDB" id="A0A2N0D050"/>
<dbReference type="EMBL" id="PIQN01000028">
    <property type="protein sequence ID" value="PKA39485.1"/>
    <property type="molecule type" value="Genomic_DNA"/>
</dbReference>
<reference evidence="5 6" key="2">
    <citation type="submission" date="2017-12" db="EMBL/GenBank/DDBJ databases">
        <title>Genome sequence of Rhizobium sullae HCNT1 isolated from Sulla coronaria nodules and featuring peculiar denitrification phenotypes.</title>
        <authorList>
            <person name="De Diego-Diaz B."/>
            <person name="Treu L."/>
            <person name="Campanaro S."/>
            <person name="Da Silva Duarte V."/>
            <person name="Basaglia M."/>
            <person name="Favaro L."/>
            <person name="Casella S."/>
            <person name="Squartini A."/>
        </authorList>
    </citation>
    <scope>NUCLEOTIDE SEQUENCE [LARGE SCALE GENOMIC DNA]</scope>
    <source>
        <strain evidence="5 6">HCNT1</strain>
    </source>
</reference>
<name>A0A2N0D050_RHISU</name>
<protein>
    <submittedName>
        <fullName evidence="5">AraC family transcriptional regulator</fullName>
    </submittedName>
</protein>
<dbReference type="InterPro" id="IPR018060">
    <property type="entry name" value="HTH_AraC"/>
</dbReference>
<feature type="domain" description="HTH araC/xylS-type" evidence="4">
    <location>
        <begin position="192"/>
        <end position="289"/>
    </location>
</feature>
<dbReference type="Gene3D" id="1.10.10.60">
    <property type="entry name" value="Homeodomain-like"/>
    <property type="match status" value="2"/>
</dbReference>
<comment type="caution">
    <text evidence="5">The sequence shown here is derived from an EMBL/GenBank/DDBJ whole genome shotgun (WGS) entry which is preliminary data.</text>
</comment>
<dbReference type="RefSeq" id="WP_100773043.1">
    <property type="nucleotide sequence ID" value="NZ_PIQN01000028.1"/>
</dbReference>
<dbReference type="PANTHER" id="PTHR46796:SF14">
    <property type="entry name" value="TRANSCRIPTIONAL REGULATORY PROTEIN"/>
    <property type="match status" value="1"/>
</dbReference>
<evidence type="ECO:0000256" key="3">
    <source>
        <dbReference type="ARBA" id="ARBA00023163"/>
    </source>
</evidence>
<dbReference type="GO" id="GO:0043565">
    <property type="term" value="F:sequence-specific DNA binding"/>
    <property type="evidence" value="ECO:0007669"/>
    <property type="project" value="InterPro"/>
</dbReference>
<organism evidence="5 6">
    <name type="scientific">Rhizobium sullae</name>
    <name type="common">Rhizobium hedysari</name>
    <dbReference type="NCBI Taxonomy" id="50338"/>
    <lineage>
        <taxon>Bacteria</taxon>
        <taxon>Pseudomonadati</taxon>
        <taxon>Pseudomonadota</taxon>
        <taxon>Alphaproteobacteria</taxon>
        <taxon>Hyphomicrobiales</taxon>
        <taxon>Rhizobiaceae</taxon>
        <taxon>Rhizobium/Agrobacterium group</taxon>
        <taxon>Rhizobium</taxon>
    </lineage>
</organism>
<dbReference type="InterPro" id="IPR050204">
    <property type="entry name" value="AraC_XylS_family_regulators"/>
</dbReference>
<sequence length="299" mass="34022">MTRKLEKELVPTAPSANRWTTKASAITVTRLSYDKDDLPIAPPSKREEAVSVITQLADFKLHRLWRNGKLVFEGGHPKAAIAITDLREEWQCHHLSPFDNMRFNIPLSFVRSFLEEMGRPRFDGFECQQGAKDEVILGLAQAVLPYLLSHHEPNSLILEQMSLVILTHLTQTYGGQYFPPQKKGVLAPWQEKRALEVLTAHAFDQVSIAAIAEACGLSRSYFIRAFKETFGKTPYRWVMEYRVARAKDLLLSDLTILEIATKCGFADQSHMTRVFSDITGEPPGNWRRQKRLKLAGKTR</sequence>
<dbReference type="SUPFAM" id="SSF46689">
    <property type="entry name" value="Homeodomain-like"/>
    <property type="match status" value="2"/>
</dbReference>
<evidence type="ECO:0000259" key="4">
    <source>
        <dbReference type="PROSITE" id="PS01124"/>
    </source>
</evidence>
<dbReference type="Pfam" id="PF12833">
    <property type="entry name" value="HTH_18"/>
    <property type="match status" value="1"/>
</dbReference>
<keyword evidence="3" id="KW-0804">Transcription</keyword>
<gene>
    <name evidence="5" type="ORF">CWR43_32435</name>
</gene>
<dbReference type="SMART" id="SM00342">
    <property type="entry name" value="HTH_ARAC"/>
    <property type="match status" value="1"/>
</dbReference>
<dbReference type="PANTHER" id="PTHR46796">
    <property type="entry name" value="HTH-TYPE TRANSCRIPTIONAL ACTIVATOR RHAS-RELATED"/>
    <property type="match status" value="1"/>
</dbReference>
<dbReference type="GO" id="GO:0003700">
    <property type="term" value="F:DNA-binding transcription factor activity"/>
    <property type="evidence" value="ECO:0007669"/>
    <property type="project" value="InterPro"/>
</dbReference>
<keyword evidence="1" id="KW-0805">Transcription regulation</keyword>
<evidence type="ECO:0000313" key="5">
    <source>
        <dbReference type="EMBL" id="PKA39485.1"/>
    </source>
</evidence>
<dbReference type="PROSITE" id="PS01124">
    <property type="entry name" value="HTH_ARAC_FAMILY_2"/>
    <property type="match status" value="1"/>
</dbReference>
<keyword evidence="2" id="KW-0238">DNA-binding</keyword>
<dbReference type="Proteomes" id="UP000232164">
    <property type="component" value="Unassembled WGS sequence"/>
</dbReference>
<proteinExistence type="predicted"/>
<reference evidence="5 6" key="1">
    <citation type="submission" date="2017-11" db="EMBL/GenBank/DDBJ databases">
        <authorList>
            <person name="Han C.G."/>
        </authorList>
    </citation>
    <scope>NUCLEOTIDE SEQUENCE [LARGE SCALE GENOMIC DNA]</scope>
    <source>
        <strain evidence="5 6">HCNT1</strain>
    </source>
</reference>
<evidence type="ECO:0000313" key="6">
    <source>
        <dbReference type="Proteomes" id="UP000232164"/>
    </source>
</evidence>
<evidence type="ECO:0000256" key="1">
    <source>
        <dbReference type="ARBA" id="ARBA00023015"/>
    </source>
</evidence>
<accession>A0A2N0D050</accession>
<dbReference type="InterPro" id="IPR009057">
    <property type="entry name" value="Homeodomain-like_sf"/>
</dbReference>
<evidence type="ECO:0000256" key="2">
    <source>
        <dbReference type="ARBA" id="ARBA00023125"/>
    </source>
</evidence>